<proteinExistence type="inferred from homology"/>
<dbReference type="InterPro" id="IPR013249">
    <property type="entry name" value="RNA_pol_sigma70_r4_t2"/>
</dbReference>
<evidence type="ECO:0000256" key="4">
    <source>
        <dbReference type="ARBA" id="ARBA00023125"/>
    </source>
</evidence>
<dbReference type="EMBL" id="JACOPP010000017">
    <property type="protein sequence ID" value="MBC5734381.1"/>
    <property type="molecule type" value="Genomic_DNA"/>
</dbReference>
<comment type="similarity">
    <text evidence="1">Belongs to the sigma-70 factor family. ECF subfamily.</text>
</comment>
<dbReference type="PANTHER" id="PTHR43133:SF8">
    <property type="entry name" value="RNA POLYMERASE SIGMA FACTOR HI_1459-RELATED"/>
    <property type="match status" value="1"/>
</dbReference>
<evidence type="ECO:0000256" key="5">
    <source>
        <dbReference type="ARBA" id="ARBA00023163"/>
    </source>
</evidence>
<keyword evidence="5" id="KW-0804">Transcription</keyword>
<evidence type="ECO:0000256" key="2">
    <source>
        <dbReference type="ARBA" id="ARBA00023015"/>
    </source>
</evidence>
<evidence type="ECO:0000313" key="8">
    <source>
        <dbReference type="EMBL" id="MBC5734381.1"/>
    </source>
</evidence>
<name>A0A8J6J7S1_9FIRM</name>
<dbReference type="NCBIfam" id="TIGR02937">
    <property type="entry name" value="sigma70-ECF"/>
    <property type="match status" value="1"/>
</dbReference>
<keyword evidence="2" id="KW-0805">Transcription regulation</keyword>
<dbReference type="RefSeq" id="WP_050618675.1">
    <property type="nucleotide sequence ID" value="NZ_JACOPP010000017.1"/>
</dbReference>
<dbReference type="InterPro" id="IPR039425">
    <property type="entry name" value="RNA_pol_sigma-70-like"/>
</dbReference>
<comment type="caution">
    <text evidence="8">The sequence shown here is derived from an EMBL/GenBank/DDBJ whole genome shotgun (WGS) entry which is preliminary data.</text>
</comment>
<dbReference type="AlphaFoldDB" id="A0A8J6J7S1"/>
<dbReference type="InterPro" id="IPR014284">
    <property type="entry name" value="RNA_pol_sigma-70_dom"/>
</dbReference>
<dbReference type="CDD" id="cd06171">
    <property type="entry name" value="Sigma70_r4"/>
    <property type="match status" value="1"/>
</dbReference>
<evidence type="ECO:0000256" key="3">
    <source>
        <dbReference type="ARBA" id="ARBA00023082"/>
    </source>
</evidence>
<dbReference type="InterPro" id="IPR013325">
    <property type="entry name" value="RNA_pol_sigma_r2"/>
</dbReference>
<accession>A0A8J6J7S1</accession>
<gene>
    <name evidence="8" type="ORF">H8S57_11685</name>
</gene>
<dbReference type="PANTHER" id="PTHR43133">
    <property type="entry name" value="RNA POLYMERASE ECF-TYPE SIGMA FACTO"/>
    <property type="match status" value="1"/>
</dbReference>
<organism evidence="8 9">
    <name type="scientific">Lawsonibacter hominis</name>
    <dbReference type="NCBI Taxonomy" id="2763053"/>
    <lineage>
        <taxon>Bacteria</taxon>
        <taxon>Bacillati</taxon>
        <taxon>Bacillota</taxon>
        <taxon>Clostridia</taxon>
        <taxon>Eubacteriales</taxon>
        <taxon>Oscillospiraceae</taxon>
        <taxon>Lawsonibacter</taxon>
    </lineage>
</organism>
<dbReference type="Gene3D" id="1.10.1740.10">
    <property type="match status" value="1"/>
</dbReference>
<keyword evidence="9" id="KW-1185">Reference proteome</keyword>
<dbReference type="SUPFAM" id="SSF88946">
    <property type="entry name" value="Sigma2 domain of RNA polymerase sigma factors"/>
    <property type="match status" value="1"/>
</dbReference>
<dbReference type="InterPro" id="IPR007627">
    <property type="entry name" value="RNA_pol_sigma70_r2"/>
</dbReference>
<dbReference type="Pfam" id="PF08281">
    <property type="entry name" value="Sigma70_r4_2"/>
    <property type="match status" value="1"/>
</dbReference>
<evidence type="ECO:0000256" key="1">
    <source>
        <dbReference type="ARBA" id="ARBA00010641"/>
    </source>
</evidence>
<dbReference type="Proteomes" id="UP000661435">
    <property type="component" value="Unassembled WGS sequence"/>
</dbReference>
<evidence type="ECO:0000259" key="7">
    <source>
        <dbReference type="Pfam" id="PF08281"/>
    </source>
</evidence>
<dbReference type="Gene3D" id="1.10.10.10">
    <property type="entry name" value="Winged helix-like DNA-binding domain superfamily/Winged helix DNA-binding domain"/>
    <property type="match status" value="1"/>
</dbReference>
<dbReference type="SUPFAM" id="SSF88659">
    <property type="entry name" value="Sigma3 and sigma4 domains of RNA polymerase sigma factors"/>
    <property type="match status" value="1"/>
</dbReference>
<dbReference type="InterPro" id="IPR013324">
    <property type="entry name" value="RNA_pol_sigma_r3/r4-like"/>
</dbReference>
<dbReference type="GO" id="GO:0003677">
    <property type="term" value="F:DNA binding"/>
    <property type="evidence" value="ECO:0007669"/>
    <property type="project" value="UniProtKB-KW"/>
</dbReference>
<sequence>MREDAILHKMQTGDPSGLESLMDIYIPYVSTVVWNILRGAMSQEDGEEVVSDVFLAAWQQSSELKPGFVKGWLAAVARNKAKNKLRKMGKTLPLEDDFLDIPGPNDPLNDVEQAEEQQLVRKAIQSLPEQDQEIFLRYYYYAQTIQEISLSMAINESTIKTRLRRGRAKLKEILTRKGFVNEA</sequence>
<dbReference type="GO" id="GO:0006352">
    <property type="term" value="P:DNA-templated transcription initiation"/>
    <property type="evidence" value="ECO:0007669"/>
    <property type="project" value="InterPro"/>
</dbReference>
<feature type="domain" description="RNA polymerase sigma-70 region 2" evidence="6">
    <location>
        <begin position="40"/>
        <end position="88"/>
    </location>
</feature>
<reference evidence="8" key="1">
    <citation type="submission" date="2020-08" db="EMBL/GenBank/DDBJ databases">
        <title>Genome public.</title>
        <authorList>
            <person name="Liu C."/>
            <person name="Sun Q."/>
        </authorList>
    </citation>
    <scope>NUCLEOTIDE SEQUENCE</scope>
    <source>
        <strain evidence="8">NSJ-51</strain>
    </source>
</reference>
<keyword evidence="4" id="KW-0238">DNA-binding</keyword>
<dbReference type="InterPro" id="IPR036388">
    <property type="entry name" value="WH-like_DNA-bd_sf"/>
</dbReference>
<dbReference type="Pfam" id="PF04542">
    <property type="entry name" value="Sigma70_r2"/>
    <property type="match status" value="1"/>
</dbReference>
<dbReference type="GO" id="GO:0016987">
    <property type="term" value="F:sigma factor activity"/>
    <property type="evidence" value="ECO:0007669"/>
    <property type="project" value="UniProtKB-KW"/>
</dbReference>
<evidence type="ECO:0000259" key="6">
    <source>
        <dbReference type="Pfam" id="PF04542"/>
    </source>
</evidence>
<feature type="domain" description="RNA polymerase sigma factor 70 region 4 type 2" evidence="7">
    <location>
        <begin position="118"/>
        <end position="170"/>
    </location>
</feature>
<keyword evidence="3" id="KW-0731">Sigma factor</keyword>
<protein>
    <submittedName>
        <fullName evidence="8">RNA polymerase sigma factor</fullName>
    </submittedName>
</protein>
<evidence type="ECO:0000313" key="9">
    <source>
        <dbReference type="Proteomes" id="UP000661435"/>
    </source>
</evidence>